<comment type="caution">
    <text evidence="2">The sequence shown here is derived from an EMBL/GenBank/DDBJ whole genome shotgun (WGS) entry which is preliminary data.</text>
</comment>
<keyword evidence="3" id="KW-1185">Reference proteome</keyword>
<dbReference type="Proteomes" id="UP000802098">
    <property type="component" value="Unassembled WGS sequence"/>
</dbReference>
<gene>
    <name evidence="2" type="ORF">G7087_12690</name>
</gene>
<feature type="region of interest" description="Disordered" evidence="1">
    <location>
        <begin position="1"/>
        <end position="73"/>
    </location>
</feature>
<accession>A0ABX0I058</accession>
<evidence type="ECO:0000256" key="1">
    <source>
        <dbReference type="SAM" id="MobiDB-lite"/>
    </source>
</evidence>
<sequence length="73" mass="7912">MARRHAAAEQPMCALRVTDPFDPEPAAPPVPQLAWPRRHAGPPAAEHGDADAGMRPAAERSWRRHAHPGVPRG</sequence>
<protein>
    <submittedName>
        <fullName evidence="2">Uncharacterized protein</fullName>
    </submittedName>
</protein>
<evidence type="ECO:0000313" key="2">
    <source>
        <dbReference type="EMBL" id="NHK99236.1"/>
    </source>
</evidence>
<dbReference type="RefSeq" id="WP_009858894.1">
    <property type="nucleotide sequence ID" value="NZ_JAAOCD010000005.1"/>
</dbReference>
<name>A0ABX0I058_9BURK</name>
<evidence type="ECO:0000313" key="3">
    <source>
        <dbReference type="Proteomes" id="UP000802098"/>
    </source>
</evidence>
<feature type="compositionally biased region" description="Basic and acidic residues" evidence="1">
    <location>
        <begin position="46"/>
        <end position="61"/>
    </location>
</feature>
<reference evidence="2 3" key="1">
    <citation type="submission" date="2020-03" db="EMBL/GenBank/DDBJ databases">
        <title>Rubrivivax benzoatilyticus JA2 (sequenced after 10 years sub-culturing).</title>
        <authorList>
            <person name="Gupta D."/>
            <person name="Chintalapati S."/>
            <person name="Chintalapati V.R."/>
        </authorList>
    </citation>
    <scope>NUCLEOTIDE SEQUENCE [LARGE SCALE GENOMIC DNA]</scope>
    <source>
        <strain evidence="2 3">JA2-Mal</strain>
    </source>
</reference>
<dbReference type="EMBL" id="JAAOCD010000005">
    <property type="protein sequence ID" value="NHK99236.1"/>
    <property type="molecule type" value="Genomic_DNA"/>
</dbReference>
<proteinExistence type="predicted"/>
<organism evidence="2 3">
    <name type="scientific">Rubrivivax benzoatilyticus</name>
    <dbReference type="NCBI Taxonomy" id="316997"/>
    <lineage>
        <taxon>Bacteria</taxon>
        <taxon>Pseudomonadati</taxon>
        <taxon>Pseudomonadota</taxon>
        <taxon>Betaproteobacteria</taxon>
        <taxon>Burkholderiales</taxon>
        <taxon>Sphaerotilaceae</taxon>
        <taxon>Rubrivivax</taxon>
    </lineage>
</organism>